<feature type="domain" description="Fungal lipase-type" evidence="6">
    <location>
        <begin position="100"/>
        <end position="241"/>
    </location>
</feature>
<dbReference type="OrthoDB" id="426718at2759"/>
<evidence type="ECO:0000256" key="5">
    <source>
        <dbReference type="SAM" id="SignalP"/>
    </source>
</evidence>
<proteinExistence type="inferred from homology"/>
<dbReference type="STRING" id="1423351.A0A074RPK7"/>
<dbReference type="SUPFAM" id="SSF53474">
    <property type="entry name" value="alpha/beta-Hydrolases"/>
    <property type="match status" value="1"/>
</dbReference>
<comment type="similarity">
    <text evidence="2">Belongs to the AB hydrolase superfamily. Lipase family. Class 3 subfamily.</text>
</comment>
<comment type="caution">
    <text evidence="7">The sequence shown here is derived from an EMBL/GenBank/DDBJ whole genome shotgun (WGS) entry which is preliminary data.</text>
</comment>
<feature type="signal peptide" evidence="5">
    <location>
        <begin position="1"/>
        <end position="18"/>
    </location>
</feature>
<dbReference type="InterPro" id="IPR051218">
    <property type="entry name" value="Sec_MonoDiacylglyc_Lipase"/>
</dbReference>
<evidence type="ECO:0000313" key="7">
    <source>
        <dbReference type="EMBL" id="KEP48779.1"/>
    </source>
</evidence>
<protein>
    <submittedName>
        <fullName evidence="7">Lipase</fullName>
    </submittedName>
</protein>
<name>A0A074RPK7_9AGAM</name>
<dbReference type="GO" id="GO:0006629">
    <property type="term" value="P:lipid metabolic process"/>
    <property type="evidence" value="ECO:0007669"/>
    <property type="project" value="InterPro"/>
</dbReference>
<dbReference type="PANTHER" id="PTHR45856">
    <property type="entry name" value="ALPHA/BETA-HYDROLASES SUPERFAMILY PROTEIN"/>
    <property type="match status" value="1"/>
</dbReference>
<keyword evidence="8" id="KW-1185">Reference proteome</keyword>
<dbReference type="Gene3D" id="3.40.50.1820">
    <property type="entry name" value="alpha/beta hydrolase"/>
    <property type="match status" value="1"/>
</dbReference>
<accession>A0A074RPK7</accession>
<dbReference type="AlphaFoldDB" id="A0A074RPK7"/>
<dbReference type="EMBL" id="AZST01000457">
    <property type="protein sequence ID" value="KEP48779.1"/>
    <property type="molecule type" value="Genomic_DNA"/>
</dbReference>
<evidence type="ECO:0000256" key="4">
    <source>
        <dbReference type="ARBA" id="ARBA00048461"/>
    </source>
</evidence>
<organism evidence="7 8">
    <name type="scientific">Rhizoctonia solani 123E</name>
    <dbReference type="NCBI Taxonomy" id="1423351"/>
    <lineage>
        <taxon>Eukaryota</taxon>
        <taxon>Fungi</taxon>
        <taxon>Dikarya</taxon>
        <taxon>Basidiomycota</taxon>
        <taxon>Agaricomycotina</taxon>
        <taxon>Agaricomycetes</taxon>
        <taxon>Cantharellales</taxon>
        <taxon>Ceratobasidiaceae</taxon>
        <taxon>Rhizoctonia</taxon>
    </lineage>
</organism>
<dbReference type="PANTHER" id="PTHR45856:SF25">
    <property type="entry name" value="FUNGAL LIPASE-LIKE DOMAIN-CONTAINING PROTEIN"/>
    <property type="match status" value="1"/>
</dbReference>
<keyword evidence="5" id="KW-0732">Signal</keyword>
<evidence type="ECO:0000256" key="3">
    <source>
        <dbReference type="ARBA" id="ARBA00047591"/>
    </source>
</evidence>
<evidence type="ECO:0000313" key="8">
    <source>
        <dbReference type="Proteomes" id="UP000027456"/>
    </source>
</evidence>
<sequence>MKFGSLAVAFAFSLHALAAPTPVDIEERADSSITPINTATIAAYSPYANFAAATYCPGTADWSCKACKRVPGFVPYVTGGNGNDVPYWYVGWWPSGSSVVVAHEGTDPTQFLSLLTDANAFFGSLSTSLFPGVTSAVQVHSGFRDAHAKSASSVLAAVKKVMAERSSSKVTIVGHSLGGALAALDALYLKLVLPSTTTIKAVTYGQPRVGNQEFANLIDQKLTDFSRITNIEDVIPIVPGRFLGYHHSSGEKHIKTTGVWSGCGGQDNTSEECSIGSVPTILQGNLIDHLGPYEGVWISTLSC</sequence>
<evidence type="ECO:0000259" key="6">
    <source>
        <dbReference type="Pfam" id="PF01764"/>
    </source>
</evidence>
<comment type="catalytic activity">
    <reaction evidence="3">
        <text>a diacylglycerol + H2O = a monoacylglycerol + a fatty acid + H(+)</text>
        <dbReference type="Rhea" id="RHEA:32731"/>
        <dbReference type="ChEBI" id="CHEBI:15377"/>
        <dbReference type="ChEBI" id="CHEBI:15378"/>
        <dbReference type="ChEBI" id="CHEBI:17408"/>
        <dbReference type="ChEBI" id="CHEBI:18035"/>
        <dbReference type="ChEBI" id="CHEBI:28868"/>
    </reaction>
</comment>
<dbReference type="Pfam" id="PF01764">
    <property type="entry name" value="Lipase_3"/>
    <property type="match status" value="1"/>
</dbReference>
<comment type="catalytic activity">
    <reaction evidence="4">
        <text>a monoacylglycerol + H2O = glycerol + a fatty acid + H(+)</text>
        <dbReference type="Rhea" id="RHEA:15245"/>
        <dbReference type="ChEBI" id="CHEBI:15377"/>
        <dbReference type="ChEBI" id="CHEBI:15378"/>
        <dbReference type="ChEBI" id="CHEBI:17408"/>
        <dbReference type="ChEBI" id="CHEBI:17754"/>
        <dbReference type="ChEBI" id="CHEBI:28868"/>
    </reaction>
</comment>
<dbReference type="InterPro" id="IPR029058">
    <property type="entry name" value="AB_hydrolase_fold"/>
</dbReference>
<dbReference type="InterPro" id="IPR002921">
    <property type="entry name" value="Fungal_lipase-type"/>
</dbReference>
<dbReference type="Proteomes" id="UP000027456">
    <property type="component" value="Unassembled WGS sequence"/>
</dbReference>
<dbReference type="HOGENOM" id="CLU_032957_9_1_1"/>
<gene>
    <name evidence="7" type="ORF">V565_115910</name>
</gene>
<reference evidence="7 8" key="1">
    <citation type="submission" date="2013-12" db="EMBL/GenBank/DDBJ databases">
        <authorList>
            <person name="Cubeta M."/>
            <person name="Pakala S."/>
            <person name="Fedorova N."/>
            <person name="Thomas E."/>
            <person name="Dean R."/>
            <person name="Jabaji S."/>
            <person name="Neate S."/>
            <person name="Toda T."/>
            <person name="Tavantzis S."/>
            <person name="Vilgalys R."/>
            <person name="Bharathan N."/>
            <person name="Pakala S."/>
            <person name="Losada L.S."/>
            <person name="Zafar N."/>
            <person name="Nierman W."/>
        </authorList>
    </citation>
    <scope>NUCLEOTIDE SEQUENCE [LARGE SCALE GENOMIC DNA]</scope>
    <source>
        <strain evidence="7 8">123E</strain>
    </source>
</reference>
<evidence type="ECO:0000256" key="2">
    <source>
        <dbReference type="ARBA" id="ARBA00043996"/>
    </source>
</evidence>
<keyword evidence="1" id="KW-1015">Disulfide bond</keyword>
<feature type="chain" id="PRO_5001698055" evidence="5">
    <location>
        <begin position="19"/>
        <end position="303"/>
    </location>
</feature>
<dbReference type="CDD" id="cd00519">
    <property type="entry name" value="Lipase_3"/>
    <property type="match status" value="1"/>
</dbReference>
<evidence type="ECO:0000256" key="1">
    <source>
        <dbReference type="ARBA" id="ARBA00023157"/>
    </source>
</evidence>